<name>A0A0E9QFE4_ANGAN</name>
<organism evidence="1">
    <name type="scientific">Anguilla anguilla</name>
    <name type="common">European freshwater eel</name>
    <name type="synonym">Muraena anguilla</name>
    <dbReference type="NCBI Taxonomy" id="7936"/>
    <lineage>
        <taxon>Eukaryota</taxon>
        <taxon>Metazoa</taxon>
        <taxon>Chordata</taxon>
        <taxon>Craniata</taxon>
        <taxon>Vertebrata</taxon>
        <taxon>Euteleostomi</taxon>
        <taxon>Actinopterygii</taxon>
        <taxon>Neopterygii</taxon>
        <taxon>Teleostei</taxon>
        <taxon>Anguilliformes</taxon>
        <taxon>Anguillidae</taxon>
        <taxon>Anguilla</taxon>
    </lineage>
</organism>
<reference evidence="1" key="1">
    <citation type="submission" date="2014-11" db="EMBL/GenBank/DDBJ databases">
        <authorList>
            <person name="Amaro Gonzalez C."/>
        </authorList>
    </citation>
    <scope>NUCLEOTIDE SEQUENCE</scope>
</reference>
<proteinExistence type="predicted"/>
<accession>A0A0E9QFE4</accession>
<dbReference type="AlphaFoldDB" id="A0A0E9QFE4"/>
<protein>
    <submittedName>
        <fullName evidence="1">Uncharacterized protein</fullName>
    </submittedName>
</protein>
<sequence length="41" mass="4735">MLASSCPIIQTWVMNCYNKCQIMLMQSDGKELTIYASYAHF</sequence>
<reference evidence="1" key="2">
    <citation type="journal article" date="2015" name="Fish Shellfish Immunol.">
        <title>Early steps in the European eel (Anguilla anguilla)-Vibrio vulnificus interaction in the gills: Role of the RtxA13 toxin.</title>
        <authorList>
            <person name="Callol A."/>
            <person name="Pajuelo D."/>
            <person name="Ebbesson L."/>
            <person name="Teles M."/>
            <person name="MacKenzie S."/>
            <person name="Amaro C."/>
        </authorList>
    </citation>
    <scope>NUCLEOTIDE SEQUENCE</scope>
</reference>
<evidence type="ECO:0000313" key="1">
    <source>
        <dbReference type="EMBL" id="JAH14813.1"/>
    </source>
</evidence>
<dbReference type="EMBL" id="GBXM01093764">
    <property type="protein sequence ID" value="JAH14813.1"/>
    <property type="molecule type" value="Transcribed_RNA"/>
</dbReference>